<name>A0A414Q2X2_FUSMR</name>
<sequence length="105" mass="12036">MEMEITQNEKNYVFKPKNLNEEIAQNIENIVTRIKGNVPLARHKGIIAENIDKPQLIIEAEMTADTVEEIEREEKRFKVSEINLTSNNEVKTLVQASVKGEIIDD</sequence>
<comment type="caution">
    <text evidence="1">The sequence shown here is derived from an EMBL/GenBank/DDBJ whole genome shotgun (WGS) entry which is preliminary data.</text>
</comment>
<protein>
    <submittedName>
        <fullName evidence="1">Uncharacterized protein</fullName>
    </submittedName>
</protein>
<dbReference type="EMBL" id="QRHL01000001">
    <property type="protein sequence ID" value="RHF75022.1"/>
    <property type="molecule type" value="Genomic_DNA"/>
</dbReference>
<organism evidence="1 2">
    <name type="scientific">Fusobacterium mortiferum</name>
    <dbReference type="NCBI Taxonomy" id="850"/>
    <lineage>
        <taxon>Bacteria</taxon>
        <taxon>Fusobacteriati</taxon>
        <taxon>Fusobacteriota</taxon>
        <taxon>Fusobacteriia</taxon>
        <taxon>Fusobacteriales</taxon>
        <taxon>Fusobacteriaceae</taxon>
        <taxon>Fusobacterium</taxon>
    </lineage>
</organism>
<gene>
    <name evidence="1" type="ORF">DW663_01125</name>
</gene>
<dbReference type="GeneID" id="62763329"/>
<evidence type="ECO:0000313" key="2">
    <source>
        <dbReference type="Proteomes" id="UP000284676"/>
    </source>
</evidence>
<reference evidence="1 2" key="1">
    <citation type="submission" date="2018-08" db="EMBL/GenBank/DDBJ databases">
        <title>A genome reference for cultivated species of the human gut microbiota.</title>
        <authorList>
            <person name="Zou Y."/>
            <person name="Xue W."/>
            <person name="Luo G."/>
        </authorList>
    </citation>
    <scope>NUCLEOTIDE SEQUENCE [LARGE SCALE GENOMIC DNA]</scope>
    <source>
        <strain evidence="1 2">AM25-1</strain>
    </source>
</reference>
<dbReference type="AlphaFoldDB" id="A0A414Q2X2"/>
<accession>A0A414Q2X2</accession>
<dbReference type="SUPFAM" id="SSF160719">
    <property type="entry name" value="gpW/gp25-like"/>
    <property type="match status" value="1"/>
</dbReference>
<dbReference type="Proteomes" id="UP000284676">
    <property type="component" value="Unassembled WGS sequence"/>
</dbReference>
<proteinExistence type="predicted"/>
<dbReference type="RefSeq" id="WP_005884542.1">
    <property type="nucleotide sequence ID" value="NZ_CABMMQ010000001.1"/>
</dbReference>
<dbReference type="Gene3D" id="3.10.450.40">
    <property type="match status" value="1"/>
</dbReference>
<evidence type="ECO:0000313" key="1">
    <source>
        <dbReference type="EMBL" id="RHF75022.1"/>
    </source>
</evidence>